<reference evidence="2 3" key="1">
    <citation type="submission" date="2016-11" db="EMBL/GenBank/DDBJ databases">
        <authorList>
            <consortium name="Pathogen Informatics"/>
        </authorList>
    </citation>
    <scope>NUCLEOTIDE SEQUENCE [LARGE SCALE GENOMIC DNA]</scope>
    <source>
        <strain evidence="2 3">696</strain>
    </source>
</reference>
<dbReference type="Proteomes" id="UP000184831">
    <property type="component" value="Unassembled WGS sequence"/>
</dbReference>
<gene>
    <name evidence="2" type="ORF">SAMEA2152244_04504</name>
</gene>
<feature type="region of interest" description="Disordered" evidence="1">
    <location>
        <begin position="227"/>
        <end position="255"/>
    </location>
</feature>
<evidence type="ECO:0000256" key="1">
    <source>
        <dbReference type="SAM" id="MobiDB-lite"/>
    </source>
</evidence>
<dbReference type="EMBL" id="FSQE01000012">
    <property type="protein sequence ID" value="SIN43810.1"/>
    <property type="molecule type" value="Genomic_DNA"/>
</dbReference>
<evidence type="ECO:0000313" key="3">
    <source>
        <dbReference type="Proteomes" id="UP000184831"/>
    </source>
</evidence>
<name>A0AB74FIW3_9MYCO</name>
<evidence type="ECO:0008006" key="4">
    <source>
        <dbReference type="Google" id="ProtNLM"/>
    </source>
</evidence>
<organism evidence="2 3">
    <name type="scientific">Mycobacteroides abscessus subsp. abscessus</name>
    <dbReference type="NCBI Taxonomy" id="1185650"/>
    <lineage>
        <taxon>Bacteria</taxon>
        <taxon>Bacillati</taxon>
        <taxon>Actinomycetota</taxon>
        <taxon>Actinomycetes</taxon>
        <taxon>Mycobacteriales</taxon>
        <taxon>Mycobacteriaceae</taxon>
        <taxon>Mycobacteroides</taxon>
        <taxon>Mycobacteroides abscessus</taxon>
    </lineage>
</organism>
<proteinExistence type="predicted"/>
<protein>
    <recommendedName>
        <fullName evidence="4">Lipoprotein</fullName>
    </recommendedName>
</protein>
<dbReference type="AlphaFoldDB" id="A0AB74FIW3"/>
<evidence type="ECO:0000313" key="2">
    <source>
        <dbReference type="EMBL" id="SIN43810.1"/>
    </source>
</evidence>
<accession>A0AB74FIW3</accession>
<sequence length="255" mass="27666">MSPRTLTLTAAAMCALLVTSCTHEKPKQPALTWENKDRTTMRWIPNPVADLMFPEGTFVRAITESFTAAQSGPGRGIDAIRAVGYPGFDHAFNNGWDLDFFGESQGFDYLYPNLVENVGTDYAEIVELRQDGDQFTAGVCGYGSLTAGKMTDGTYHSGGSQSLGHAQWLIFGPDPKLPAGQQHPPLANQRGPAKRPTDNVFGTWVLTCIDFAATDLPQCKKLAPGIPNNWPKPYVRPDPPLTLPNDPGWPEGSSA</sequence>
<dbReference type="PROSITE" id="PS51257">
    <property type="entry name" value="PROKAR_LIPOPROTEIN"/>
    <property type="match status" value="1"/>
</dbReference>
<comment type="caution">
    <text evidence="2">The sequence shown here is derived from an EMBL/GenBank/DDBJ whole genome shotgun (WGS) entry which is preliminary data.</text>
</comment>